<proteinExistence type="predicted"/>
<gene>
    <name evidence="5" type="ORF">DMH04_50720</name>
</gene>
<name>A0A428YB44_KIBAR</name>
<dbReference type="InterPro" id="IPR015943">
    <property type="entry name" value="WD40/YVTN_repeat-like_dom_sf"/>
</dbReference>
<evidence type="ECO:0000313" key="6">
    <source>
        <dbReference type="Proteomes" id="UP000287547"/>
    </source>
</evidence>
<evidence type="ECO:0000256" key="1">
    <source>
        <dbReference type="ARBA" id="ARBA00022574"/>
    </source>
</evidence>
<evidence type="ECO:0000256" key="4">
    <source>
        <dbReference type="SAM" id="MobiDB-lite"/>
    </source>
</evidence>
<organism evidence="5 6">
    <name type="scientific">Kibdelosporangium aridum</name>
    <dbReference type="NCBI Taxonomy" id="2030"/>
    <lineage>
        <taxon>Bacteria</taxon>
        <taxon>Bacillati</taxon>
        <taxon>Actinomycetota</taxon>
        <taxon>Actinomycetes</taxon>
        <taxon>Pseudonocardiales</taxon>
        <taxon>Pseudonocardiaceae</taxon>
        <taxon>Kibdelosporangium</taxon>
    </lineage>
</organism>
<dbReference type="InterPro" id="IPR001680">
    <property type="entry name" value="WD40_rpt"/>
</dbReference>
<sequence>MTCSDDFSSGTGYVRLWRVSGEEVITLDGDMRSAWELVSARSGQFLVAGCFDRTLRIWDVSSNRALAAHRQDERVVHIAITDTMIATGNLAGIVTWYNLPSGTYASSQFRSSSRVESLALSDMTTVTRHDNGQAVLWRSTLRRTAGTPKAKQNHRDLTNSTTTQRKPPATSARGST</sequence>
<keyword evidence="1 3" id="KW-0853">WD repeat</keyword>
<feature type="repeat" description="WD" evidence="3">
    <location>
        <begin position="27"/>
        <end position="68"/>
    </location>
</feature>
<dbReference type="Gene3D" id="2.130.10.10">
    <property type="entry name" value="YVTN repeat-like/Quinoprotein amine dehydrogenase"/>
    <property type="match status" value="1"/>
</dbReference>
<keyword evidence="2" id="KW-0677">Repeat</keyword>
<comment type="caution">
    <text evidence="5">The sequence shown here is derived from an EMBL/GenBank/DDBJ whole genome shotgun (WGS) entry which is preliminary data.</text>
</comment>
<dbReference type="InterPro" id="IPR019775">
    <property type="entry name" value="WD40_repeat_CS"/>
</dbReference>
<dbReference type="InterPro" id="IPR036322">
    <property type="entry name" value="WD40_repeat_dom_sf"/>
</dbReference>
<evidence type="ECO:0000313" key="5">
    <source>
        <dbReference type="EMBL" id="RSM64804.1"/>
    </source>
</evidence>
<evidence type="ECO:0000256" key="3">
    <source>
        <dbReference type="PROSITE-ProRule" id="PRU00221"/>
    </source>
</evidence>
<dbReference type="PROSITE" id="PS50082">
    <property type="entry name" value="WD_REPEATS_2"/>
    <property type="match status" value="1"/>
</dbReference>
<dbReference type="PROSITE" id="PS00678">
    <property type="entry name" value="WD_REPEATS_1"/>
    <property type="match status" value="1"/>
</dbReference>
<dbReference type="SUPFAM" id="SSF50978">
    <property type="entry name" value="WD40 repeat-like"/>
    <property type="match status" value="1"/>
</dbReference>
<dbReference type="SMART" id="SM00320">
    <property type="entry name" value="WD40"/>
    <property type="match status" value="1"/>
</dbReference>
<feature type="region of interest" description="Disordered" evidence="4">
    <location>
        <begin position="140"/>
        <end position="176"/>
    </location>
</feature>
<evidence type="ECO:0000256" key="2">
    <source>
        <dbReference type="ARBA" id="ARBA00022737"/>
    </source>
</evidence>
<reference evidence="5 6" key="1">
    <citation type="submission" date="2018-05" db="EMBL/GenBank/DDBJ databases">
        <title>Evolution of GPA BGCs.</title>
        <authorList>
            <person name="Waglechner N."/>
            <person name="Wright G.D."/>
        </authorList>
    </citation>
    <scope>NUCLEOTIDE SEQUENCE [LARGE SCALE GENOMIC DNA]</scope>
    <source>
        <strain evidence="5 6">A82846</strain>
    </source>
</reference>
<accession>A0A428YB44</accession>
<dbReference type="Proteomes" id="UP000287547">
    <property type="component" value="Unassembled WGS sequence"/>
</dbReference>
<dbReference type="EMBL" id="QHKI01000093">
    <property type="protein sequence ID" value="RSM64804.1"/>
    <property type="molecule type" value="Genomic_DNA"/>
</dbReference>
<dbReference type="AlphaFoldDB" id="A0A428YB44"/>
<protein>
    <submittedName>
        <fullName evidence="5">WD40 repeat domain-containing protein</fullName>
    </submittedName>
</protein>